<reference evidence="2" key="2">
    <citation type="submission" date="2021-04" db="EMBL/GenBank/DDBJ databases">
        <authorList>
            <person name="Gilroy R."/>
        </authorList>
    </citation>
    <scope>NUCLEOTIDE SEQUENCE</scope>
    <source>
        <strain evidence="2">CHK186-16707</strain>
    </source>
</reference>
<protein>
    <recommendedName>
        <fullName evidence="4">Lipoprotein</fullName>
    </recommendedName>
</protein>
<feature type="signal peptide" evidence="1">
    <location>
        <begin position="1"/>
        <end position="23"/>
    </location>
</feature>
<dbReference type="EMBL" id="DXAN01000032">
    <property type="protein sequence ID" value="HJA09499.1"/>
    <property type="molecule type" value="Genomic_DNA"/>
</dbReference>
<evidence type="ECO:0000313" key="3">
    <source>
        <dbReference type="Proteomes" id="UP000824225"/>
    </source>
</evidence>
<dbReference type="Proteomes" id="UP000824225">
    <property type="component" value="Unassembled WGS sequence"/>
</dbReference>
<comment type="caution">
    <text evidence="2">The sequence shown here is derived from an EMBL/GenBank/DDBJ whole genome shotgun (WGS) entry which is preliminary data.</text>
</comment>
<reference evidence="2" key="1">
    <citation type="journal article" date="2021" name="PeerJ">
        <title>Extensive microbial diversity within the chicken gut microbiome revealed by metagenomics and culture.</title>
        <authorList>
            <person name="Gilroy R."/>
            <person name="Ravi A."/>
            <person name="Getino M."/>
            <person name="Pursley I."/>
            <person name="Horton D.L."/>
            <person name="Alikhan N.F."/>
            <person name="Baker D."/>
            <person name="Gharbi K."/>
            <person name="Hall N."/>
            <person name="Watson M."/>
            <person name="Adriaenssens E.M."/>
            <person name="Foster-Nyarko E."/>
            <person name="Jarju S."/>
            <person name="Secka A."/>
            <person name="Antonio M."/>
            <person name="Oren A."/>
            <person name="Chaudhuri R.R."/>
            <person name="La Ragione R."/>
            <person name="Hildebrand F."/>
            <person name="Pallen M.J."/>
        </authorList>
    </citation>
    <scope>NUCLEOTIDE SEQUENCE</scope>
    <source>
        <strain evidence="2">CHK186-16707</strain>
    </source>
</reference>
<evidence type="ECO:0000256" key="1">
    <source>
        <dbReference type="SAM" id="SignalP"/>
    </source>
</evidence>
<name>A0A9D2HFF9_9BACT</name>
<organism evidence="2 3">
    <name type="scientific">Candidatus Mailhella merdigallinarum</name>
    <dbReference type="NCBI Taxonomy" id="2838658"/>
    <lineage>
        <taxon>Bacteria</taxon>
        <taxon>Pseudomonadati</taxon>
        <taxon>Thermodesulfobacteriota</taxon>
        <taxon>Desulfovibrionia</taxon>
        <taxon>Desulfovibrionales</taxon>
        <taxon>Desulfovibrionaceae</taxon>
        <taxon>Mailhella</taxon>
    </lineage>
</organism>
<proteinExistence type="predicted"/>
<feature type="chain" id="PRO_5039292128" description="Lipoprotein" evidence="1">
    <location>
        <begin position="24"/>
        <end position="183"/>
    </location>
</feature>
<evidence type="ECO:0008006" key="4">
    <source>
        <dbReference type="Google" id="ProtNLM"/>
    </source>
</evidence>
<gene>
    <name evidence="2" type="ORF">H9962_09995</name>
</gene>
<keyword evidence="1" id="KW-0732">Signal</keyword>
<sequence>MRSIARFSVACFAVLLLAGCSNLNIPNPFSSTSDVNDVYISQFPDIPIPADMKSVPKNTLVTTTQDGTKVGLETFEGRVEAASLANAMIHNLARQGWSLRGSVTGKRTMQVHEKDNRYVVLYLYDQTMTTAMEVWVLNRLTEGGFGGFSLPSATPGNATYSPAPVTNATEVWEGGVSSQQLSE</sequence>
<dbReference type="AlphaFoldDB" id="A0A9D2HFF9"/>
<evidence type="ECO:0000313" key="2">
    <source>
        <dbReference type="EMBL" id="HJA09499.1"/>
    </source>
</evidence>
<dbReference type="PROSITE" id="PS51257">
    <property type="entry name" value="PROKAR_LIPOPROTEIN"/>
    <property type="match status" value="1"/>
</dbReference>
<accession>A0A9D2HFF9</accession>